<reference evidence="2 3" key="1">
    <citation type="submission" date="2022-01" db="EMBL/GenBank/DDBJ databases">
        <title>Whole genome-based taxonomy of the Shewanellaceae.</title>
        <authorList>
            <person name="Martin-Rodriguez A.J."/>
        </authorList>
    </citation>
    <scope>NUCLEOTIDE SEQUENCE [LARGE SCALE GENOMIC DNA]</scope>
    <source>
        <strain evidence="2 3">DSM 17177</strain>
    </source>
</reference>
<accession>A0ABT0LI73</accession>
<protein>
    <recommendedName>
        <fullName evidence="4">DUF1707 domain-containing protein</fullName>
    </recommendedName>
</protein>
<dbReference type="Proteomes" id="UP001203423">
    <property type="component" value="Unassembled WGS sequence"/>
</dbReference>
<feature type="transmembrane region" description="Helical" evidence="1">
    <location>
        <begin position="132"/>
        <end position="148"/>
    </location>
</feature>
<feature type="transmembrane region" description="Helical" evidence="1">
    <location>
        <begin position="108"/>
        <end position="126"/>
    </location>
</feature>
<evidence type="ECO:0008006" key="4">
    <source>
        <dbReference type="Google" id="ProtNLM"/>
    </source>
</evidence>
<dbReference type="EMBL" id="JAKIKS010000156">
    <property type="protein sequence ID" value="MCL1127411.1"/>
    <property type="molecule type" value="Genomic_DNA"/>
</dbReference>
<comment type="caution">
    <text evidence="2">The sequence shown here is derived from an EMBL/GenBank/DDBJ whole genome shotgun (WGS) entry which is preliminary data.</text>
</comment>
<sequence>MINNSSIVFKYTLCLIFVFTLVKMANITVSDVMQNQQSEYRDYYLKMSAKGTISLEELDQLRKAAEKWKNDTNRINESRYMFFMSFFIFMLFYFFSGIYFLRKFFIKIHPLHILIIMTIALLLNNISLYQATLWSILNATMVWFVFYYKPKRNN</sequence>
<keyword evidence="1" id="KW-0472">Membrane</keyword>
<keyword evidence="1" id="KW-1133">Transmembrane helix</keyword>
<keyword evidence="1" id="KW-0812">Transmembrane</keyword>
<evidence type="ECO:0000313" key="3">
    <source>
        <dbReference type="Proteomes" id="UP001203423"/>
    </source>
</evidence>
<organism evidence="2 3">
    <name type="scientific">Shewanella surugensis</name>
    <dbReference type="NCBI Taxonomy" id="212020"/>
    <lineage>
        <taxon>Bacteria</taxon>
        <taxon>Pseudomonadati</taxon>
        <taxon>Pseudomonadota</taxon>
        <taxon>Gammaproteobacteria</taxon>
        <taxon>Alteromonadales</taxon>
        <taxon>Shewanellaceae</taxon>
        <taxon>Shewanella</taxon>
    </lineage>
</organism>
<proteinExistence type="predicted"/>
<evidence type="ECO:0000313" key="2">
    <source>
        <dbReference type="EMBL" id="MCL1127411.1"/>
    </source>
</evidence>
<gene>
    <name evidence="2" type="ORF">L2764_23785</name>
</gene>
<name>A0ABT0LI73_9GAMM</name>
<evidence type="ECO:0000256" key="1">
    <source>
        <dbReference type="SAM" id="Phobius"/>
    </source>
</evidence>
<dbReference type="RefSeq" id="WP_248942843.1">
    <property type="nucleotide sequence ID" value="NZ_JAKIKS010000156.1"/>
</dbReference>
<keyword evidence="3" id="KW-1185">Reference proteome</keyword>
<feature type="transmembrane region" description="Helical" evidence="1">
    <location>
        <begin position="80"/>
        <end position="101"/>
    </location>
</feature>